<accession>A0A0E2UAE2</accession>
<sequence length="135" mass="15682">MSKFSTRLKELRKEKKITQQDLGNAIGVSRVTITKWEKEYIEPNISQITDLAIFFDVSIDYLTGKTDLDYSKLNAESVLKMPQEEREKFIRQIIDHILLTIQVSKQKGVSETEIERILVKNGIEKEIIETLLNQL</sequence>
<dbReference type="InterPro" id="IPR010982">
    <property type="entry name" value="Lambda_DNA-bd_dom_sf"/>
</dbReference>
<evidence type="ECO:0000313" key="3">
    <source>
        <dbReference type="Proteomes" id="UP000217465"/>
    </source>
</evidence>
<dbReference type="Proteomes" id="UP000217465">
    <property type="component" value="Unassembled WGS sequence"/>
</dbReference>
<dbReference type="SMART" id="SM00530">
    <property type="entry name" value="HTH_XRE"/>
    <property type="match status" value="1"/>
</dbReference>
<evidence type="ECO:0000313" key="2">
    <source>
        <dbReference type="EMBL" id="PCH13139.1"/>
    </source>
</evidence>
<proteinExistence type="predicted"/>
<dbReference type="AlphaFoldDB" id="A0A0E2UAE2"/>
<evidence type="ECO:0000256" key="1">
    <source>
        <dbReference type="ARBA" id="ARBA00023125"/>
    </source>
</evidence>
<comment type="caution">
    <text evidence="2">The sequence shown here is derived from an EMBL/GenBank/DDBJ whole genome shotgun (WGS) entry which is preliminary data.</text>
</comment>
<dbReference type="PANTHER" id="PTHR46558">
    <property type="entry name" value="TRACRIPTIONAL REGULATORY PROTEIN-RELATED-RELATED"/>
    <property type="match status" value="1"/>
</dbReference>
<dbReference type="GeneID" id="61421832"/>
<keyword evidence="1" id="KW-0238">DNA-binding</keyword>
<dbReference type="PANTHER" id="PTHR46558:SF11">
    <property type="entry name" value="HTH-TYPE TRANSCRIPTIONAL REGULATOR XRE"/>
    <property type="match status" value="1"/>
</dbReference>
<dbReference type="CDD" id="cd00093">
    <property type="entry name" value="HTH_XRE"/>
    <property type="match status" value="1"/>
</dbReference>
<name>A0A0E2UAE2_9STRE</name>
<dbReference type="PROSITE" id="PS50943">
    <property type="entry name" value="HTH_CROC1"/>
    <property type="match status" value="1"/>
</dbReference>
<dbReference type="Gene3D" id="1.10.260.40">
    <property type="entry name" value="lambda repressor-like DNA-binding domains"/>
    <property type="match status" value="1"/>
</dbReference>
<dbReference type="SUPFAM" id="SSF47413">
    <property type="entry name" value="lambda repressor-like DNA-binding domains"/>
    <property type="match status" value="1"/>
</dbReference>
<dbReference type="EMBL" id="NSGR01000005">
    <property type="protein sequence ID" value="PCH13139.1"/>
    <property type="molecule type" value="Genomic_DNA"/>
</dbReference>
<organism evidence="2 3">
    <name type="scientific">Streptococcus parauberis</name>
    <dbReference type="NCBI Taxonomy" id="1348"/>
    <lineage>
        <taxon>Bacteria</taxon>
        <taxon>Bacillati</taxon>
        <taxon>Bacillota</taxon>
        <taxon>Bacilli</taxon>
        <taxon>Lactobacillales</taxon>
        <taxon>Streptococcaceae</taxon>
        <taxon>Streptococcus</taxon>
    </lineage>
</organism>
<gene>
    <name evidence="2" type="primary">xre_1</name>
    <name evidence="2" type="ORF">A9Y57_00539</name>
</gene>
<reference evidence="2 3" key="1">
    <citation type="submission" date="2016-06" db="EMBL/GenBank/DDBJ databases">
        <authorList>
            <person name="Haines A.N."/>
            <person name="Council K.R."/>
        </authorList>
    </citation>
    <scope>NUCLEOTIDE SEQUENCE [LARGE SCALE GENOMIC DNA]</scope>
    <source>
        <strain evidence="2 3">SP158-29</strain>
    </source>
</reference>
<dbReference type="Pfam" id="PF01381">
    <property type="entry name" value="HTH_3"/>
    <property type="match status" value="1"/>
</dbReference>
<dbReference type="InterPro" id="IPR001387">
    <property type="entry name" value="Cro/C1-type_HTH"/>
</dbReference>
<protein>
    <submittedName>
        <fullName evidence="2">HTH-type transcriptional regulator Xre</fullName>
    </submittedName>
</protein>
<dbReference type="GO" id="GO:0003677">
    <property type="term" value="F:DNA binding"/>
    <property type="evidence" value="ECO:0007669"/>
    <property type="project" value="UniProtKB-KW"/>
</dbReference>
<dbReference type="RefSeq" id="WP_003102719.1">
    <property type="nucleotide sequence ID" value="NZ_BAWT01000003.1"/>
</dbReference>